<evidence type="ECO:0000313" key="9">
    <source>
        <dbReference type="EMBL" id="ATZ19088.1"/>
    </source>
</evidence>
<gene>
    <name evidence="9" type="ORF">ESOMN_v1c07060</name>
</gene>
<sequence>MKSNQLLMLKQGVKGVFKFRIQFSIILLLTFIASLILTVSISTNRRLQHEYNDIVKSTQKFDNTWALNTGKNVMASEERSFIPILDTISSVNSYVGANDKSDYNVVLNQNPINGSVNNYITRTTNSPEFISAFDNMFKTFLDYPSHLDTQSYNSALYQEKILLTEILATQFFRDLKILQDTPKNTQPNKDIEYLLDTPFGNYTLRNNGWFTKYSIFKDLSEQKLSYSAILEDMKNNHSSEEEAQLLMYAFFAIQSLSERIGYVMSDGWFNNQNWTKDDIEKVYKYVFGIDYKDPLNLEKTQGYYLNIPTNISIQNINKDKDNYVLFGSDEIKNLKDQLKISGWRGNTNLVITNANYDKNGNVYEISWNNSNLFSGLYNELKTFASTSFKFSNDFGQNMEKYFSIFQSRSEWMDSVNPNGGFFDANIQDKNGLKYSQKRASAFLTHERLVAKAVGYDSYVRREILYNDASTQKKYRAIALQDDQLTKFKILKGVMPSSNGEIAISSQFAKKNNVKIGDYLKIGNALFYITAFAVDTYSFYPSADPLIPLPKGETDGLIYASPETLQLLTQNSNEESSIYGDITQTFNFINISKINPSDQSSLNVQRNKYIIFSNASKNNAQRNALLLKDPVELQKDVQAKGFFNLQDFNQSTYHFSWTLYPLVFKVYSSITYFAAALIGIIELASLIVCVRKTIQANSKQIGILKALGVESKQISLSYISYSFFIGFIAVPLGWLVGTALQIPMVNIFLNYFSFTQNEIFFDWMAPLIAFVCFGLFSALVGFLTAYWQTNKPVLAITLSKTRWAKSATIEFVKRTVFKKSNFQTRLTLQLASSGKQVIMLLVICVFISSLLISAGLALPAVAINAKQTYFNNTNFRNSVTYKSPIGNSPFSKDGVAFWQGQNILDKDYVDNDPIPLDISGKVGYYNNPNNYTSSVNNASIFPSLQYTKMENNQSEINTIFENVAKSRTGITNAFLSAAGNALALAQGVGFSIGAIEQFYAYALNVDKLIDQNGEVILDSSSTDADRISAAARFSSGITTALPQVLETLISNWENNVGVDGTWKDQLIGMLVSYAPSFIKSYLNSQSRNEQFALGFATSTYVPKEETFATVINAKSDNHNNIKITGLDASQNAIKMSDSLKSKVFLNSQEGRNVKVQVEQILNNNYTKNEDIIFNGLKIWDNTTKTLTLPSANNEQANAYYSMKEGDYQKNVEAFGAQAFELFSPVQGGNIKLPNNAWAYNDTDYIESAKDWSGLSEDMHQGDRTLLNQYGYEKTNNGNFYLDPQTIQTSKITYNLQYQIADNSPAPITGTDYAEDSSGKFNSDKWSGINNKAYMFGDFKYDKDGVIVSSFIRPYYQYKNVELFIPISFALSQEEAAKTKLGPVDDTRIDGSINNKTKNYKEPIAKYLTDTLGNKSENVQWYLSQTSRVVANENVPKFVKDSWGSQKNEYRTEDKYIVVNAYDSRFSSYRNSVGPAISDGTQNGGELNALTEGYWTWILNAVNGQTLKVNSASPISRGLAKTINLKNVGTIKTYDSSLIVLDSDLANMLNGWSTARTSSYDYNGFDVNTKRKDPDSRFYKYDLVDFTKLKSTKNWQKTAFVKSADSQDYNPHAFYNVVLSNFDEPLAVTSSASMINLSGKQGVTDIAGHGFNGGVEGYGIEDFNFLSEKISLLNQITSVAIWIAILIVTAVVVAAALLIMLLGDIYIAQYKRFIIMLRSFGYSNRSIMTYVLGTVTILSLTAWIIATTLTWGGIALIISFITKSGFAIPFGVLWWAPVGCIVIMLIAYLGSLLVSSKSARKEDVATMMSATSE</sequence>
<keyword evidence="5 7" id="KW-1133">Transmembrane helix</keyword>
<feature type="transmembrane region" description="Helical" evidence="7">
    <location>
        <begin position="1677"/>
        <end position="1705"/>
    </location>
</feature>
<feature type="transmembrane region" description="Helical" evidence="7">
    <location>
        <begin position="762"/>
        <end position="786"/>
    </location>
</feature>
<dbReference type="GO" id="GO:0098797">
    <property type="term" value="C:plasma membrane protein complex"/>
    <property type="evidence" value="ECO:0007669"/>
    <property type="project" value="TreeGrafter"/>
</dbReference>
<name>A0A2K8P0X3_9MOLU</name>
<feature type="transmembrane region" description="Helical" evidence="7">
    <location>
        <begin position="1771"/>
        <end position="1792"/>
    </location>
</feature>
<comment type="subcellular location">
    <subcellularLocation>
        <location evidence="1">Cell membrane</location>
        <topology evidence="1">Multi-pass membrane protein</topology>
    </subcellularLocation>
</comment>
<feature type="transmembrane region" description="Helical" evidence="7">
    <location>
        <begin position="720"/>
        <end position="742"/>
    </location>
</feature>
<evidence type="ECO:0000256" key="7">
    <source>
        <dbReference type="SAM" id="Phobius"/>
    </source>
</evidence>
<dbReference type="EMBL" id="CP024965">
    <property type="protein sequence ID" value="ATZ19088.1"/>
    <property type="molecule type" value="Genomic_DNA"/>
</dbReference>
<evidence type="ECO:0000256" key="1">
    <source>
        <dbReference type="ARBA" id="ARBA00004651"/>
    </source>
</evidence>
<keyword evidence="4 7" id="KW-0812">Transmembrane</keyword>
<feature type="domain" description="ABC3 transporter permease C-terminal" evidence="8">
    <location>
        <begin position="672"/>
        <end position="785"/>
    </location>
</feature>
<evidence type="ECO:0000256" key="2">
    <source>
        <dbReference type="ARBA" id="ARBA00005236"/>
    </source>
</evidence>
<dbReference type="InterPro" id="IPR051447">
    <property type="entry name" value="Lipoprotein-release_system"/>
</dbReference>
<evidence type="ECO:0000256" key="4">
    <source>
        <dbReference type="ARBA" id="ARBA00022692"/>
    </source>
</evidence>
<feature type="domain" description="ABC3 transporter permease C-terminal" evidence="8">
    <location>
        <begin position="1684"/>
        <end position="1800"/>
    </location>
</feature>
<dbReference type="KEGG" id="esx:ESOMN_v1c07060"/>
<organism evidence="9 10">
    <name type="scientific">Williamsoniiplasma somnilux</name>
    <dbReference type="NCBI Taxonomy" id="215578"/>
    <lineage>
        <taxon>Bacteria</taxon>
        <taxon>Bacillati</taxon>
        <taxon>Mycoplasmatota</taxon>
        <taxon>Mollicutes</taxon>
        <taxon>Entomoplasmatales</taxon>
        <taxon>Williamsoniiplasma</taxon>
    </lineage>
</organism>
<dbReference type="Proteomes" id="UP000232230">
    <property type="component" value="Chromosome"/>
</dbReference>
<keyword evidence="6 7" id="KW-0472">Membrane</keyword>
<feature type="transmembrane region" description="Helical" evidence="7">
    <location>
        <begin position="669"/>
        <end position="689"/>
    </location>
</feature>
<dbReference type="InterPro" id="IPR003838">
    <property type="entry name" value="ABC3_permease_C"/>
</dbReference>
<dbReference type="PANTHER" id="PTHR30489:SF0">
    <property type="entry name" value="LIPOPROTEIN-RELEASING SYSTEM TRANSMEMBRANE PROTEIN LOLE"/>
    <property type="match status" value="1"/>
</dbReference>
<evidence type="ECO:0000256" key="3">
    <source>
        <dbReference type="ARBA" id="ARBA00022475"/>
    </source>
</evidence>
<evidence type="ECO:0000256" key="5">
    <source>
        <dbReference type="ARBA" id="ARBA00022989"/>
    </source>
</evidence>
<dbReference type="PANTHER" id="PTHR30489">
    <property type="entry name" value="LIPOPROTEIN-RELEASING SYSTEM TRANSMEMBRANE PROTEIN LOLE"/>
    <property type="match status" value="1"/>
</dbReference>
<dbReference type="RefSeq" id="WP_024863601.1">
    <property type="nucleotide sequence ID" value="NZ_CP024965.1"/>
</dbReference>
<evidence type="ECO:0000313" key="10">
    <source>
        <dbReference type="Proteomes" id="UP000232230"/>
    </source>
</evidence>
<proteinExistence type="inferred from homology"/>
<dbReference type="GO" id="GO:0044874">
    <property type="term" value="P:lipoprotein localization to outer membrane"/>
    <property type="evidence" value="ECO:0007669"/>
    <property type="project" value="TreeGrafter"/>
</dbReference>
<reference evidence="9 10" key="1">
    <citation type="submission" date="2017-11" db="EMBL/GenBank/DDBJ databases">
        <title>Genome sequence of Entomoplasma somnilux PYAN-1 (ATCC 49194).</title>
        <authorList>
            <person name="Lo W.-S."/>
            <person name="Gasparich G.E."/>
            <person name="Kuo C.-H."/>
        </authorList>
    </citation>
    <scope>NUCLEOTIDE SEQUENCE [LARGE SCALE GENOMIC DNA]</scope>
    <source>
        <strain evidence="9 10">PYAN-1</strain>
    </source>
</reference>
<feature type="transmembrane region" description="Helical" evidence="7">
    <location>
        <begin position="836"/>
        <end position="861"/>
    </location>
</feature>
<keyword evidence="3" id="KW-1003">Cell membrane</keyword>
<evidence type="ECO:0000256" key="6">
    <source>
        <dbReference type="ARBA" id="ARBA00023136"/>
    </source>
</evidence>
<accession>A0A2K8P0X3</accession>
<comment type="similarity">
    <text evidence="2">Belongs to the ABC-4 integral membrane protein family. LolC/E subfamily.</text>
</comment>
<feature type="transmembrane region" description="Helical" evidence="7">
    <location>
        <begin position="21"/>
        <end position="41"/>
    </location>
</feature>
<feature type="transmembrane region" description="Helical" evidence="7">
    <location>
        <begin position="1726"/>
        <end position="1759"/>
    </location>
</feature>
<dbReference type="Pfam" id="PF02687">
    <property type="entry name" value="FtsX"/>
    <property type="match status" value="2"/>
</dbReference>
<protein>
    <submittedName>
        <fullName evidence="9">ABC transporter permease</fullName>
    </submittedName>
</protein>
<evidence type="ECO:0000259" key="8">
    <source>
        <dbReference type="Pfam" id="PF02687"/>
    </source>
</evidence>
<keyword evidence="10" id="KW-1185">Reference proteome</keyword>